<sequence>MLDPITALSLAGNIVQFVDFSIRVLGDAHELHKSAEGSLQENLDVETVAGTIRILQMKLRIQDNHNISGDGKAENLLEGLCTSCDETAKELLEVLEKLKVQGKKSPWKSIRQAIKSIKGKADIAEICARLNRFRETLELTILVDLRQKLDLQSVANSDSFKNLEISSQNIVLAVLQNRSIFTTAIDAQSVELKEAHQKEVVVAALRHEDVKSTLLATVEDMSKLQSHEHRITRQEIAQRAACDAANLKVHMDKCTEEMTSLIIATSRAKGAKQRVRLKEKANAEILAKNNLNYGGQSWKLESYQSKENTNGRQEQGSQIPQPATKCPIWGLQETSPTPEITSRSSVDSSSSYSSLSPSDSRSTMPDTRGNQFEFEAMGAEPQHAHPPNPFSAYPRHQMSPNVSYSESDYRRPTFPSIPPTMYPGMSSTPQYGPHCAPRYRGYDPPIPGYDPQQYALHWPPSEPSVIGPPAFDPEIEKKLMVLDDMMRNQKLKAELVQKELAERETKYAEAKASAEAAKRAAEEREAWEKKLENEKKAVLAAYMAAQKGAAEERAQAEAKVKAEVAKKVAEETAALEKKFRDHSQAFLATCKTTQKAAAEESAETAMRAAEEKPRGIKKWMSRKSLGRRS</sequence>
<name>A0A1L7XRY7_9HELO</name>
<feature type="coiled-coil region" evidence="1">
    <location>
        <begin position="493"/>
        <end position="537"/>
    </location>
</feature>
<gene>
    <name evidence="3" type="ORF">PAC_17713</name>
</gene>
<evidence type="ECO:0000313" key="4">
    <source>
        <dbReference type="Proteomes" id="UP000184330"/>
    </source>
</evidence>
<feature type="compositionally biased region" description="Polar residues" evidence="2">
    <location>
        <begin position="332"/>
        <end position="341"/>
    </location>
</feature>
<feature type="region of interest" description="Disordered" evidence="2">
    <location>
        <begin position="305"/>
        <end position="368"/>
    </location>
</feature>
<keyword evidence="1" id="KW-0175">Coiled coil</keyword>
<evidence type="ECO:0000256" key="1">
    <source>
        <dbReference type="SAM" id="Coils"/>
    </source>
</evidence>
<evidence type="ECO:0008006" key="5">
    <source>
        <dbReference type="Google" id="ProtNLM"/>
    </source>
</evidence>
<reference evidence="3 4" key="1">
    <citation type="submission" date="2016-03" db="EMBL/GenBank/DDBJ databases">
        <authorList>
            <person name="Ploux O."/>
        </authorList>
    </citation>
    <scope>NUCLEOTIDE SEQUENCE [LARGE SCALE GENOMIC DNA]</scope>
    <source>
        <strain evidence="3 4">UAMH 11012</strain>
    </source>
</reference>
<feature type="region of interest" description="Disordered" evidence="2">
    <location>
        <begin position="601"/>
        <end position="629"/>
    </location>
</feature>
<dbReference type="AlphaFoldDB" id="A0A1L7XRY7"/>
<feature type="compositionally biased region" description="Basic residues" evidence="2">
    <location>
        <begin position="615"/>
        <end position="629"/>
    </location>
</feature>
<protein>
    <recommendedName>
        <fullName evidence="5">Fungal N-terminal domain-containing protein</fullName>
    </recommendedName>
</protein>
<feature type="compositionally biased region" description="Polar residues" evidence="2">
    <location>
        <begin position="305"/>
        <end position="321"/>
    </location>
</feature>
<dbReference type="Proteomes" id="UP000184330">
    <property type="component" value="Unassembled WGS sequence"/>
</dbReference>
<evidence type="ECO:0000256" key="2">
    <source>
        <dbReference type="SAM" id="MobiDB-lite"/>
    </source>
</evidence>
<proteinExistence type="predicted"/>
<organism evidence="3 4">
    <name type="scientific">Phialocephala subalpina</name>
    <dbReference type="NCBI Taxonomy" id="576137"/>
    <lineage>
        <taxon>Eukaryota</taxon>
        <taxon>Fungi</taxon>
        <taxon>Dikarya</taxon>
        <taxon>Ascomycota</taxon>
        <taxon>Pezizomycotina</taxon>
        <taxon>Leotiomycetes</taxon>
        <taxon>Helotiales</taxon>
        <taxon>Mollisiaceae</taxon>
        <taxon>Phialocephala</taxon>
        <taxon>Phialocephala fortinii species complex</taxon>
    </lineage>
</organism>
<dbReference type="EMBL" id="FJOG01000047">
    <property type="protein sequence ID" value="CZR67814.1"/>
    <property type="molecule type" value="Genomic_DNA"/>
</dbReference>
<keyword evidence="4" id="KW-1185">Reference proteome</keyword>
<evidence type="ECO:0000313" key="3">
    <source>
        <dbReference type="EMBL" id="CZR67814.1"/>
    </source>
</evidence>
<feature type="compositionally biased region" description="Low complexity" evidence="2">
    <location>
        <begin position="342"/>
        <end position="362"/>
    </location>
</feature>
<dbReference type="OrthoDB" id="341259at2759"/>
<accession>A0A1L7XRY7</accession>